<dbReference type="InterPro" id="IPR007037">
    <property type="entry name" value="SIP_rossman_dom"/>
</dbReference>
<dbReference type="Pfam" id="PF08021">
    <property type="entry name" value="FAD_binding_9"/>
    <property type="match status" value="1"/>
</dbReference>
<dbReference type="GO" id="GO:0016491">
    <property type="term" value="F:oxidoreductase activity"/>
    <property type="evidence" value="ECO:0007669"/>
    <property type="project" value="InterPro"/>
</dbReference>
<comment type="caution">
    <text evidence="2">The sequence shown here is derived from an EMBL/GenBank/DDBJ whole genome shotgun (WGS) entry which is preliminary data.</text>
</comment>
<dbReference type="InterPro" id="IPR039261">
    <property type="entry name" value="FNR_nucleotide-bd"/>
</dbReference>
<organism evidence="2 3">
    <name type="scientific">Ilumatobacter fluminis</name>
    <dbReference type="NCBI Taxonomy" id="467091"/>
    <lineage>
        <taxon>Bacteria</taxon>
        <taxon>Bacillati</taxon>
        <taxon>Actinomycetota</taxon>
        <taxon>Acidimicrobiia</taxon>
        <taxon>Acidimicrobiales</taxon>
        <taxon>Ilumatobacteraceae</taxon>
        <taxon>Ilumatobacter</taxon>
    </lineage>
</organism>
<dbReference type="CDD" id="cd06193">
    <property type="entry name" value="siderophore_interacting"/>
    <property type="match status" value="1"/>
</dbReference>
<dbReference type="AlphaFoldDB" id="A0A4R7I296"/>
<dbReference type="InterPro" id="IPR013113">
    <property type="entry name" value="SIP_FAD-bd"/>
</dbReference>
<accession>A0A4R7I296</accession>
<evidence type="ECO:0000313" key="3">
    <source>
        <dbReference type="Proteomes" id="UP000294558"/>
    </source>
</evidence>
<dbReference type="OrthoDB" id="9814826at2"/>
<dbReference type="InterPro" id="IPR017938">
    <property type="entry name" value="Riboflavin_synthase-like_b-brl"/>
</dbReference>
<dbReference type="Pfam" id="PF04954">
    <property type="entry name" value="SIP"/>
    <property type="match status" value="1"/>
</dbReference>
<dbReference type="SUPFAM" id="SSF63380">
    <property type="entry name" value="Riboflavin synthase domain-like"/>
    <property type="match status" value="1"/>
</dbReference>
<gene>
    <name evidence="2" type="ORF">BDK89_2862</name>
</gene>
<dbReference type="Gene3D" id="2.40.30.10">
    <property type="entry name" value="Translation factors"/>
    <property type="match status" value="1"/>
</dbReference>
<evidence type="ECO:0000259" key="1">
    <source>
        <dbReference type="PROSITE" id="PS51384"/>
    </source>
</evidence>
<reference evidence="2 3" key="1">
    <citation type="submission" date="2019-03" db="EMBL/GenBank/DDBJ databases">
        <title>Sequencing the genomes of 1000 actinobacteria strains.</title>
        <authorList>
            <person name="Klenk H.-P."/>
        </authorList>
    </citation>
    <scope>NUCLEOTIDE SEQUENCE [LARGE SCALE GENOMIC DNA]</scope>
    <source>
        <strain evidence="2 3">DSM 18936</strain>
    </source>
</reference>
<protein>
    <submittedName>
        <fullName evidence="2">NADPH-dependent ferric siderophore reductase</fullName>
    </submittedName>
</protein>
<dbReference type="InterPro" id="IPR039374">
    <property type="entry name" value="SIP_fam"/>
</dbReference>
<sequence>MGDDDLKARLLAVRKAPPAFEEVTVVDRVERSPRMLRVSLEGDVLRRIEIDQPAMSVRFVVAWPGDELELPEWNGNEFLLADGRRPALRTFTPLRHDAERRRLDLEIVRHDGGAVSGWAETAEQGSVAAFSGPGAGYDFPEDADRLLVFGDETAMPAIGQLIEMAPDHLALDVHVETVTPEAQLDLGPRDVDDVTWYDTPAGAQPGGALADRVETLTGLPDGAHVWAAGEASAVQRIRNHLFKTLGVERARGTVRGYWKPARQ</sequence>
<dbReference type="Gene3D" id="3.40.50.80">
    <property type="entry name" value="Nucleotide-binding domain of ferredoxin-NADP reductase (FNR) module"/>
    <property type="match status" value="1"/>
</dbReference>
<dbReference type="InterPro" id="IPR017927">
    <property type="entry name" value="FAD-bd_FR_type"/>
</dbReference>
<dbReference type="Proteomes" id="UP000294558">
    <property type="component" value="Unassembled WGS sequence"/>
</dbReference>
<dbReference type="PANTHER" id="PTHR30157">
    <property type="entry name" value="FERRIC REDUCTASE, NADPH-DEPENDENT"/>
    <property type="match status" value="1"/>
</dbReference>
<keyword evidence="3" id="KW-1185">Reference proteome</keyword>
<dbReference type="PANTHER" id="PTHR30157:SF0">
    <property type="entry name" value="NADPH-DEPENDENT FERRIC-CHELATE REDUCTASE"/>
    <property type="match status" value="1"/>
</dbReference>
<evidence type="ECO:0000313" key="2">
    <source>
        <dbReference type="EMBL" id="TDT17254.1"/>
    </source>
</evidence>
<name>A0A4R7I296_9ACTN</name>
<feature type="domain" description="FAD-binding FR-type" evidence="1">
    <location>
        <begin position="18"/>
        <end position="140"/>
    </location>
</feature>
<dbReference type="EMBL" id="SOAU01000001">
    <property type="protein sequence ID" value="TDT17254.1"/>
    <property type="molecule type" value="Genomic_DNA"/>
</dbReference>
<proteinExistence type="predicted"/>
<dbReference type="PROSITE" id="PS51384">
    <property type="entry name" value="FAD_FR"/>
    <property type="match status" value="1"/>
</dbReference>
<dbReference type="RefSeq" id="WP_133869552.1">
    <property type="nucleotide sequence ID" value="NZ_SOAU01000001.1"/>
</dbReference>